<feature type="chain" id="PRO_5042819944" description="Secreted protein" evidence="1">
    <location>
        <begin position="19"/>
        <end position="114"/>
    </location>
</feature>
<sequence length="114" mass="12736">MLCAFALLGRNSLGVGWCQDPSPESNVVLRSTVLHSIAERHSLQALLTLLRRRASHDRFPIEGFRDGHQHCGGGGQQVSMAHRPTNPWTLALGLQRFTPYTILFSMRINNVRST</sequence>
<dbReference type="GeneID" id="89934189"/>
<feature type="signal peptide" evidence="1">
    <location>
        <begin position="1"/>
        <end position="18"/>
    </location>
</feature>
<dbReference type="RefSeq" id="XP_064672472.1">
    <property type="nucleotide sequence ID" value="XM_064810065.1"/>
</dbReference>
<reference evidence="2" key="2">
    <citation type="submission" date="2023-05" db="EMBL/GenBank/DDBJ databases">
        <authorList>
            <consortium name="Lawrence Berkeley National Laboratory"/>
            <person name="Steindorff A."/>
            <person name="Hensen N."/>
            <person name="Bonometti L."/>
            <person name="Westerberg I."/>
            <person name="Brannstrom I.O."/>
            <person name="Guillou S."/>
            <person name="Cros-Aarteil S."/>
            <person name="Calhoun S."/>
            <person name="Haridas S."/>
            <person name="Kuo A."/>
            <person name="Mondo S."/>
            <person name="Pangilinan J."/>
            <person name="Riley R."/>
            <person name="Labutti K."/>
            <person name="Andreopoulos B."/>
            <person name="Lipzen A."/>
            <person name="Chen C."/>
            <person name="Yanf M."/>
            <person name="Daum C."/>
            <person name="Ng V."/>
            <person name="Clum A."/>
            <person name="Ohm R."/>
            <person name="Martin F."/>
            <person name="Silar P."/>
            <person name="Natvig D."/>
            <person name="Lalanne C."/>
            <person name="Gautier V."/>
            <person name="Ament-Velasquez S.L."/>
            <person name="Kruys A."/>
            <person name="Hutchinson M.I."/>
            <person name="Powell A.J."/>
            <person name="Barry K."/>
            <person name="Miller A.N."/>
            <person name="Grigoriev I.V."/>
            <person name="Debuchy R."/>
            <person name="Gladieux P."/>
            <person name="Thoren M.H."/>
            <person name="Johannesson H."/>
        </authorList>
    </citation>
    <scope>NUCLEOTIDE SEQUENCE</scope>
    <source>
        <strain evidence="2">CBS 508.74</strain>
    </source>
</reference>
<accession>A0AAN6TI45</accession>
<organism evidence="2 3">
    <name type="scientific">Canariomyces notabilis</name>
    <dbReference type="NCBI Taxonomy" id="2074819"/>
    <lineage>
        <taxon>Eukaryota</taxon>
        <taxon>Fungi</taxon>
        <taxon>Dikarya</taxon>
        <taxon>Ascomycota</taxon>
        <taxon>Pezizomycotina</taxon>
        <taxon>Sordariomycetes</taxon>
        <taxon>Sordariomycetidae</taxon>
        <taxon>Sordariales</taxon>
        <taxon>Chaetomiaceae</taxon>
        <taxon>Canariomyces</taxon>
    </lineage>
</organism>
<reference evidence="2" key="1">
    <citation type="journal article" date="2023" name="Mol. Phylogenet. Evol.">
        <title>Genome-scale phylogeny and comparative genomics of the fungal order Sordariales.</title>
        <authorList>
            <person name="Hensen N."/>
            <person name="Bonometti L."/>
            <person name="Westerberg I."/>
            <person name="Brannstrom I.O."/>
            <person name="Guillou S."/>
            <person name="Cros-Aarteil S."/>
            <person name="Calhoun S."/>
            <person name="Haridas S."/>
            <person name="Kuo A."/>
            <person name="Mondo S."/>
            <person name="Pangilinan J."/>
            <person name="Riley R."/>
            <person name="LaButti K."/>
            <person name="Andreopoulos B."/>
            <person name="Lipzen A."/>
            <person name="Chen C."/>
            <person name="Yan M."/>
            <person name="Daum C."/>
            <person name="Ng V."/>
            <person name="Clum A."/>
            <person name="Steindorff A."/>
            <person name="Ohm R.A."/>
            <person name="Martin F."/>
            <person name="Silar P."/>
            <person name="Natvig D.O."/>
            <person name="Lalanne C."/>
            <person name="Gautier V."/>
            <person name="Ament-Velasquez S.L."/>
            <person name="Kruys A."/>
            <person name="Hutchinson M.I."/>
            <person name="Powell A.J."/>
            <person name="Barry K."/>
            <person name="Miller A.N."/>
            <person name="Grigoriev I.V."/>
            <person name="Debuchy R."/>
            <person name="Gladieux P."/>
            <person name="Hiltunen Thoren M."/>
            <person name="Johannesson H."/>
        </authorList>
    </citation>
    <scope>NUCLEOTIDE SEQUENCE</scope>
    <source>
        <strain evidence="2">CBS 508.74</strain>
    </source>
</reference>
<name>A0AAN6TI45_9PEZI</name>
<evidence type="ECO:0000256" key="1">
    <source>
        <dbReference type="SAM" id="SignalP"/>
    </source>
</evidence>
<evidence type="ECO:0008006" key="4">
    <source>
        <dbReference type="Google" id="ProtNLM"/>
    </source>
</evidence>
<proteinExistence type="predicted"/>
<dbReference type="Proteomes" id="UP001302812">
    <property type="component" value="Unassembled WGS sequence"/>
</dbReference>
<protein>
    <recommendedName>
        <fullName evidence="4">Secreted protein</fullName>
    </recommendedName>
</protein>
<evidence type="ECO:0000313" key="2">
    <source>
        <dbReference type="EMBL" id="KAK4114902.1"/>
    </source>
</evidence>
<keyword evidence="1" id="KW-0732">Signal</keyword>
<keyword evidence="3" id="KW-1185">Reference proteome</keyword>
<evidence type="ECO:0000313" key="3">
    <source>
        <dbReference type="Proteomes" id="UP001302812"/>
    </source>
</evidence>
<dbReference type="EMBL" id="MU853336">
    <property type="protein sequence ID" value="KAK4114902.1"/>
    <property type="molecule type" value="Genomic_DNA"/>
</dbReference>
<dbReference type="AlphaFoldDB" id="A0AAN6TI45"/>
<gene>
    <name evidence="2" type="ORF">N656DRAFT_555956</name>
</gene>
<comment type="caution">
    <text evidence="2">The sequence shown here is derived from an EMBL/GenBank/DDBJ whole genome shotgun (WGS) entry which is preliminary data.</text>
</comment>